<dbReference type="AlphaFoldDB" id="X8J040"/>
<dbReference type="Proteomes" id="UP000030108">
    <property type="component" value="Unassembled WGS sequence"/>
</dbReference>
<dbReference type="OrthoDB" id="10379424at2759"/>
<reference evidence="2" key="1">
    <citation type="journal article" date="2014" name="Genome Announc.">
        <title>Draft genome sequence of the plant-pathogenic soil fungus Rhizoctonia solani anastomosis group 3 strain Rhs1AP.</title>
        <authorList>
            <person name="Cubeta M.A."/>
            <person name="Thomas E."/>
            <person name="Dean R.A."/>
            <person name="Jabaji S."/>
            <person name="Neate S.M."/>
            <person name="Tavantzis S."/>
            <person name="Toda T."/>
            <person name="Vilgalys R."/>
            <person name="Bharathan N."/>
            <person name="Fedorova-Abrams N."/>
            <person name="Pakala S.B."/>
            <person name="Pakala S.M."/>
            <person name="Zafar N."/>
            <person name="Joardar V."/>
            <person name="Losada L."/>
            <person name="Nierman W.C."/>
        </authorList>
    </citation>
    <scope>NUCLEOTIDE SEQUENCE [LARGE SCALE GENOMIC DNA]</scope>
    <source>
        <strain evidence="2">AG-3</strain>
    </source>
</reference>
<evidence type="ECO:0000313" key="2">
    <source>
        <dbReference type="Proteomes" id="UP000030108"/>
    </source>
</evidence>
<dbReference type="EMBL" id="JATN01000322">
    <property type="protein sequence ID" value="EUC54854.1"/>
    <property type="molecule type" value="Genomic_DNA"/>
</dbReference>
<sequence length="203" mass="22883">MQYGANNEGNVFNADMQKFARACRRHLGSHSQVEDRVSIGEIGLEFGTFFSQTNMRIQDMLIFGDLCHAAMAAEQHGLYKIWPSDDLLSTLNLRDGAVRPRTGPKVIVWTAAGRQGMAYFRRGKDSYMLSAICKILKANGPNITRRELYRRIMVHLESLNETLRQKNTAPQIPVIFSSVPDRDRVLDGYALQPLLTTNVPDVV</sequence>
<organism evidence="1 2">
    <name type="scientific">Rhizoctonia solani AG-3 Rhs1AP</name>
    <dbReference type="NCBI Taxonomy" id="1086054"/>
    <lineage>
        <taxon>Eukaryota</taxon>
        <taxon>Fungi</taxon>
        <taxon>Dikarya</taxon>
        <taxon>Basidiomycota</taxon>
        <taxon>Agaricomycotina</taxon>
        <taxon>Agaricomycetes</taxon>
        <taxon>Cantharellales</taxon>
        <taxon>Ceratobasidiaceae</taxon>
        <taxon>Rhizoctonia</taxon>
    </lineage>
</organism>
<feature type="non-terminal residue" evidence="1">
    <location>
        <position position="203"/>
    </location>
</feature>
<comment type="caution">
    <text evidence="1">The sequence shown here is derived from an EMBL/GenBank/DDBJ whole genome shotgun (WGS) entry which is preliminary data.</text>
</comment>
<protein>
    <submittedName>
        <fullName evidence="1">Uncharacterized protein</fullName>
    </submittedName>
</protein>
<proteinExistence type="predicted"/>
<accession>X8J040</accession>
<gene>
    <name evidence="1" type="ORF">RSOL_075700</name>
</gene>
<name>X8J040_9AGAM</name>
<evidence type="ECO:0000313" key="1">
    <source>
        <dbReference type="EMBL" id="EUC54854.1"/>
    </source>
</evidence>